<keyword evidence="11" id="KW-0460">Magnesium</keyword>
<feature type="binding site" evidence="11">
    <location>
        <position position="145"/>
    </location>
    <ligand>
        <name>substrate</name>
    </ligand>
</feature>
<dbReference type="GO" id="GO:0004765">
    <property type="term" value="F:shikimate kinase activity"/>
    <property type="evidence" value="ECO:0007669"/>
    <property type="project" value="UniProtKB-EC"/>
</dbReference>
<dbReference type="PANTHER" id="PTHR21087:SF16">
    <property type="entry name" value="SHIKIMATE KINASE 1, CHLOROPLASTIC"/>
    <property type="match status" value="1"/>
</dbReference>
<sequence length="184" mass="21161">MSNFKMFPKEKSIVFIGFMGVGKTTIGKLVAQNLNRSFIDIDEEIEKEYKMPTTEIFKTIGEKAFREKEKALITKFCSQKSIIISVGGGAFLQKEVREVCLSNCTVIALDISWEQWKERLDKIIDSRPVLKGLSMEEIEALFYKRKEIYVTHHLKFTTDHLTEEEVANDITESLKPISELNDSN</sequence>
<keyword evidence="7 11" id="KW-0418">Kinase</keyword>
<dbReference type="Proteomes" id="UP001589838">
    <property type="component" value="Unassembled WGS sequence"/>
</dbReference>
<comment type="subunit">
    <text evidence="11">Monomer.</text>
</comment>
<dbReference type="RefSeq" id="WP_335959148.1">
    <property type="nucleotide sequence ID" value="NZ_JAXBLX010000004.1"/>
</dbReference>
<evidence type="ECO:0000313" key="12">
    <source>
        <dbReference type="EMBL" id="MFC0470626.1"/>
    </source>
</evidence>
<dbReference type="InterPro" id="IPR023000">
    <property type="entry name" value="Shikimate_kinase_CS"/>
</dbReference>
<protein>
    <recommendedName>
        <fullName evidence="3 11">Shikimate kinase</fullName>
        <shortName evidence="11">SK</shortName>
        <ecNumber evidence="3 11">2.7.1.71</ecNumber>
    </recommendedName>
</protein>
<keyword evidence="9 11" id="KW-0057">Aromatic amino acid biosynthesis</keyword>
<evidence type="ECO:0000256" key="1">
    <source>
        <dbReference type="ARBA" id="ARBA00004842"/>
    </source>
</evidence>
<evidence type="ECO:0000256" key="5">
    <source>
        <dbReference type="ARBA" id="ARBA00022679"/>
    </source>
</evidence>
<gene>
    <name evidence="11" type="primary">aroK</name>
    <name evidence="12" type="ORF">ACFFHM_08985</name>
</gene>
<feature type="binding site" evidence="11">
    <location>
        <position position="66"/>
    </location>
    <ligand>
        <name>substrate</name>
    </ligand>
</feature>
<comment type="function">
    <text evidence="11">Catalyzes the specific phosphorylation of the 3-hydroxyl group of shikimic acid using ATP as a cosubstrate.</text>
</comment>
<comment type="similarity">
    <text evidence="2 11">Belongs to the shikimate kinase family.</text>
</comment>
<dbReference type="InterPro" id="IPR027417">
    <property type="entry name" value="P-loop_NTPase"/>
</dbReference>
<evidence type="ECO:0000256" key="8">
    <source>
        <dbReference type="ARBA" id="ARBA00022840"/>
    </source>
</evidence>
<evidence type="ECO:0000256" key="4">
    <source>
        <dbReference type="ARBA" id="ARBA00022605"/>
    </source>
</evidence>
<feature type="binding site" evidence="11">
    <location>
        <position position="24"/>
    </location>
    <ligand>
        <name>Mg(2+)</name>
        <dbReference type="ChEBI" id="CHEBI:18420"/>
    </ligand>
</feature>
<keyword evidence="5 11" id="KW-0808">Transferase</keyword>
<evidence type="ECO:0000256" key="6">
    <source>
        <dbReference type="ARBA" id="ARBA00022741"/>
    </source>
</evidence>
<comment type="catalytic activity">
    <reaction evidence="10 11">
        <text>shikimate + ATP = 3-phosphoshikimate + ADP + H(+)</text>
        <dbReference type="Rhea" id="RHEA:13121"/>
        <dbReference type="ChEBI" id="CHEBI:15378"/>
        <dbReference type="ChEBI" id="CHEBI:30616"/>
        <dbReference type="ChEBI" id="CHEBI:36208"/>
        <dbReference type="ChEBI" id="CHEBI:145989"/>
        <dbReference type="ChEBI" id="CHEBI:456216"/>
        <dbReference type="EC" id="2.7.1.71"/>
    </reaction>
</comment>
<comment type="subcellular location">
    <subcellularLocation>
        <location evidence="11">Cytoplasm</location>
    </subcellularLocation>
</comment>
<organism evidence="12 13">
    <name type="scientific">Halalkalibacter kiskunsagensis</name>
    <dbReference type="NCBI Taxonomy" id="1548599"/>
    <lineage>
        <taxon>Bacteria</taxon>
        <taxon>Bacillati</taxon>
        <taxon>Bacillota</taxon>
        <taxon>Bacilli</taxon>
        <taxon>Bacillales</taxon>
        <taxon>Bacillaceae</taxon>
        <taxon>Halalkalibacter</taxon>
    </lineage>
</organism>
<dbReference type="EMBL" id="JBHLUX010000024">
    <property type="protein sequence ID" value="MFC0470626.1"/>
    <property type="molecule type" value="Genomic_DNA"/>
</dbReference>
<dbReference type="InterPro" id="IPR000623">
    <property type="entry name" value="Shikimate_kinase/TSH1"/>
</dbReference>
<reference evidence="12 13" key="1">
    <citation type="submission" date="2024-09" db="EMBL/GenBank/DDBJ databases">
        <authorList>
            <person name="Sun Q."/>
            <person name="Mori K."/>
        </authorList>
    </citation>
    <scope>NUCLEOTIDE SEQUENCE [LARGE SCALE GENOMIC DNA]</scope>
    <source>
        <strain evidence="12 13">NCAIM B.02610</strain>
    </source>
</reference>
<feature type="binding site" evidence="11">
    <location>
        <position position="88"/>
    </location>
    <ligand>
        <name>substrate</name>
    </ligand>
</feature>
<comment type="caution">
    <text evidence="11">Lacks conserved residue(s) required for the propagation of feature annotation.</text>
</comment>
<evidence type="ECO:0000313" key="13">
    <source>
        <dbReference type="Proteomes" id="UP001589838"/>
    </source>
</evidence>
<feature type="binding site" evidence="11">
    <location>
        <begin position="20"/>
        <end position="25"/>
    </location>
    <ligand>
        <name>ATP</name>
        <dbReference type="ChEBI" id="CHEBI:30616"/>
    </ligand>
</feature>
<keyword evidence="11" id="KW-0963">Cytoplasm</keyword>
<dbReference type="CDD" id="cd00464">
    <property type="entry name" value="SK"/>
    <property type="match status" value="1"/>
</dbReference>
<dbReference type="HAMAP" id="MF_00109">
    <property type="entry name" value="Shikimate_kinase"/>
    <property type="match status" value="1"/>
</dbReference>
<keyword evidence="6 11" id="KW-0547">Nucleotide-binding</keyword>
<proteinExistence type="inferred from homology"/>
<evidence type="ECO:0000256" key="9">
    <source>
        <dbReference type="ARBA" id="ARBA00023141"/>
    </source>
</evidence>
<feature type="binding site" evidence="11">
    <location>
        <position position="127"/>
    </location>
    <ligand>
        <name>ATP</name>
        <dbReference type="ChEBI" id="CHEBI:30616"/>
    </ligand>
</feature>
<evidence type="ECO:0000256" key="11">
    <source>
        <dbReference type="HAMAP-Rule" id="MF_00109"/>
    </source>
</evidence>
<name>A0ABV6KFK9_9BACI</name>
<dbReference type="EC" id="2.7.1.71" evidence="3 11"/>
<feature type="binding site" evidence="11">
    <location>
        <position position="42"/>
    </location>
    <ligand>
        <name>substrate</name>
    </ligand>
</feature>
<dbReference type="PANTHER" id="PTHR21087">
    <property type="entry name" value="SHIKIMATE KINASE"/>
    <property type="match status" value="1"/>
</dbReference>
<dbReference type="Pfam" id="PF01202">
    <property type="entry name" value="SKI"/>
    <property type="match status" value="1"/>
</dbReference>
<comment type="cofactor">
    <cofactor evidence="11">
        <name>Mg(2+)</name>
        <dbReference type="ChEBI" id="CHEBI:18420"/>
    </cofactor>
    <text evidence="11">Binds 1 Mg(2+) ion per subunit.</text>
</comment>
<dbReference type="SUPFAM" id="SSF52540">
    <property type="entry name" value="P-loop containing nucleoside triphosphate hydrolases"/>
    <property type="match status" value="1"/>
</dbReference>
<keyword evidence="8 11" id="KW-0067">ATP-binding</keyword>
<comment type="caution">
    <text evidence="12">The sequence shown here is derived from an EMBL/GenBank/DDBJ whole genome shotgun (WGS) entry which is preliminary data.</text>
</comment>
<dbReference type="Gene3D" id="3.40.50.300">
    <property type="entry name" value="P-loop containing nucleotide triphosphate hydrolases"/>
    <property type="match status" value="1"/>
</dbReference>
<keyword evidence="13" id="KW-1185">Reference proteome</keyword>
<accession>A0ABV6KFK9</accession>
<dbReference type="InterPro" id="IPR031322">
    <property type="entry name" value="Shikimate/glucono_kinase"/>
</dbReference>
<evidence type="ECO:0000256" key="2">
    <source>
        <dbReference type="ARBA" id="ARBA00006997"/>
    </source>
</evidence>
<dbReference type="PRINTS" id="PR01100">
    <property type="entry name" value="SHIKIMTKNASE"/>
</dbReference>
<comment type="pathway">
    <text evidence="1 11">Metabolic intermediate biosynthesis; chorismate biosynthesis; chorismate from D-erythrose 4-phosphate and phosphoenolpyruvate: step 5/7.</text>
</comment>
<evidence type="ECO:0000256" key="3">
    <source>
        <dbReference type="ARBA" id="ARBA00012154"/>
    </source>
</evidence>
<dbReference type="PROSITE" id="PS01128">
    <property type="entry name" value="SHIKIMATE_KINASE"/>
    <property type="match status" value="1"/>
</dbReference>
<keyword evidence="11" id="KW-0479">Metal-binding</keyword>
<evidence type="ECO:0000256" key="7">
    <source>
        <dbReference type="ARBA" id="ARBA00022777"/>
    </source>
</evidence>
<keyword evidence="4 11" id="KW-0028">Amino-acid biosynthesis</keyword>
<evidence type="ECO:0000256" key="10">
    <source>
        <dbReference type="ARBA" id="ARBA00048567"/>
    </source>
</evidence>